<reference evidence="2 3" key="1">
    <citation type="submission" date="2022-05" db="EMBL/GenBank/DDBJ databases">
        <title>Genome Sequencing of Bee-Associated Microbes.</title>
        <authorList>
            <person name="Dunlap C."/>
        </authorList>
    </citation>
    <scope>NUCLEOTIDE SEQUENCE [LARGE SCALE GENOMIC DNA]</scope>
    <source>
        <strain evidence="2 3">NRRL NRS-1438</strain>
    </source>
</reference>
<dbReference type="Gene3D" id="2.70.70.10">
    <property type="entry name" value="Glucose Permease (Domain IIA)"/>
    <property type="match status" value="1"/>
</dbReference>
<dbReference type="InterPro" id="IPR050570">
    <property type="entry name" value="Cell_wall_metabolism_enzyme"/>
</dbReference>
<dbReference type="InterPro" id="IPR016047">
    <property type="entry name" value="M23ase_b-sheet_dom"/>
</dbReference>
<protein>
    <submittedName>
        <fullName evidence="2">Peptidoglycan DD-metalloendopeptidase family protein</fullName>
    </submittedName>
</protein>
<accession>A0ABT4DPN7</accession>
<dbReference type="RefSeq" id="WP_087433162.1">
    <property type="nucleotide sequence ID" value="NZ_JAMDLV010000064.1"/>
</dbReference>
<dbReference type="PANTHER" id="PTHR21666:SF270">
    <property type="entry name" value="MUREIN HYDROLASE ACTIVATOR ENVC"/>
    <property type="match status" value="1"/>
</dbReference>
<dbReference type="Pfam" id="PF01551">
    <property type="entry name" value="Peptidase_M23"/>
    <property type="match status" value="1"/>
</dbReference>
<dbReference type="InterPro" id="IPR011055">
    <property type="entry name" value="Dup_hybrid_motif"/>
</dbReference>
<comment type="caution">
    <text evidence="2">The sequence shown here is derived from an EMBL/GenBank/DDBJ whole genome shotgun (WGS) entry which is preliminary data.</text>
</comment>
<evidence type="ECO:0000259" key="1">
    <source>
        <dbReference type="Pfam" id="PF01551"/>
    </source>
</evidence>
<dbReference type="CDD" id="cd12797">
    <property type="entry name" value="M23_peptidase"/>
    <property type="match status" value="1"/>
</dbReference>
<dbReference type="EMBL" id="JAMDLW010000006">
    <property type="protein sequence ID" value="MCY9519206.1"/>
    <property type="molecule type" value="Genomic_DNA"/>
</dbReference>
<evidence type="ECO:0000313" key="2">
    <source>
        <dbReference type="EMBL" id="MCY9519206.1"/>
    </source>
</evidence>
<organism evidence="2 3">
    <name type="scientific">Paenibacillus apiarius</name>
    <dbReference type="NCBI Taxonomy" id="46240"/>
    <lineage>
        <taxon>Bacteria</taxon>
        <taxon>Bacillati</taxon>
        <taxon>Bacillota</taxon>
        <taxon>Bacilli</taxon>
        <taxon>Bacillales</taxon>
        <taxon>Paenibacillaceae</taxon>
        <taxon>Paenibacillus</taxon>
    </lineage>
</organism>
<dbReference type="Proteomes" id="UP001207626">
    <property type="component" value="Unassembled WGS sequence"/>
</dbReference>
<name>A0ABT4DPN7_9BACL</name>
<evidence type="ECO:0000313" key="3">
    <source>
        <dbReference type="Proteomes" id="UP001207626"/>
    </source>
</evidence>
<keyword evidence="3" id="KW-1185">Reference proteome</keyword>
<feature type="domain" description="M23ase beta-sheet core" evidence="1">
    <location>
        <begin position="32"/>
        <end position="126"/>
    </location>
</feature>
<dbReference type="PANTHER" id="PTHR21666">
    <property type="entry name" value="PEPTIDASE-RELATED"/>
    <property type="match status" value="1"/>
</dbReference>
<dbReference type="SUPFAM" id="SSF51261">
    <property type="entry name" value="Duplicated hybrid motif"/>
    <property type="match status" value="1"/>
</dbReference>
<dbReference type="SUPFAM" id="SSF55383">
    <property type="entry name" value="Copper amine oxidase, domain N"/>
    <property type="match status" value="1"/>
</dbReference>
<proteinExistence type="predicted"/>
<sequence length="245" mass="26467">MNTFDWKKYGFTRVTSPYGWRNDPFNGKKVCHTGVDLVKSHQAPIHAFSGGEVVHAGMGAAGSGFGRFGNVAAVKDSNGYLQCYAHLDSVSVAAGQIIQAGQELGTQGTTGISTGSHLHYEVRSAASPSFGFGRHTDPGCYLSSCFSEQSQQECTQERKAIPIRVNNQPFCEGFLEGSITYAPLRAISEQLGARVGWDGKEAAVNGIRMLGGKIIDGRTYIPVRAFEEAIEVKVVWNGQEVNIMQ</sequence>
<gene>
    <name evidence="2" type="ORF">M5X09_05850</name>
</gene>
<dbReference type="InterPro" id="IPR036582">
    <property type="entry name" value="Mao_N_sf"/>
</dbReference>